<feature type="domain" description="Major facilitator superfamily (MFS) profile" evidence="9">
    <location>
        <begin position="22"/>
        <end position="407"/>
    </location>
</feature>
<evidence type="ECO:0000256" key="6">
    <source>
        <dbReference type="ARBA" id="ARBA00022989"/>
    </source>
</evidence>
<keyword evidence="4" id="KW-1003">Cell membrane</keyword>
<dbReference type="Proteomes" id="UP000245697">
    <property type="component" value="Unassembled WGS sequence"/>
</dbReference>
<keyword evidence="5 8" id="KW-0812">Transmembrane</keyword>
<dbReference type="PRINTS" id="PR01036">
    <property type="entry name" value="TCRTETB"/>
</dbReference>
<feature type="transmembrane region" description="Helical" evidence="8">
    <location>
        <begin position="317"/>
        <end position="339"/>
    </location>
</feature>
<keyword evidence="6 8" id="KW-1133">Transmembrane helix</keyword>
<feature type="transmembrane region" description="Helical" evidence="8">
    <location>
        <begin position="381"/>
        <end position="402"/>
    </location>
</feature>
<feature type="transmembrane region" description="Helical" evidence="8">
    <location>
        <begin position="262"/>
        <end position="281"/>
    </location>
</feature>
<evidence type="ECO:0000256" key="4">
    <source>
        <dbReference type="ARBA" id="ARBA00022475"/>
    </source>
</evidence>
<dbReference type="OrthoDB" id="9814303at2"/>
<dbReference type="NCBIfam" id="TIGR00710">
    <property type="entry name" value="efflux_Bcr_CflA"/>
    <property type="match status" value="1"/>
</dbReference>
<evidence type="ECO:0000256" key="1">
    <source>
        <dbReference type="ARBA" id="ARBA00004651"/>
    </source>
</evidence>
<reference evidence="10 11" key="1">
    <citation type="submission" date="2018-05" db="EMBL/GenBank/DDBJ databases">
        <title>Genomic Encyclopedia of Archaeal and Bacterial Type Strains, Phase II (KMG-II): from individual species to whole genera.</title>
        <authorList>
            <person name="Goeker M."/>
        </authorList>
    </citation>
    <scope>NUCLEOTIDE SEQUENCE [LARGE SCALE GENOMIC DNA]</scope>
    <source>
        <strain evidence="10 11">DSM 45184</strain>
    </source>
</reference>
<evidence type="ECO:0000256" key="7">
    <source>
        <dbReference type="ARBA" id="ARBA00023136"/>
    </source>
</evidence>
<feature type="transmembrane region" description="Helical" evidence="8">
    <location>
        <begin position="225"/>
        <end position="250"/>
    </location>
</feature>
<name>A0A316FBS5_9ACTN</name>
<sequence>MTPPVDDLSPGELLPAGRRFRIVLVLGLLTALGPLTIDMYLPSLPAITTDLQTSAAAVQLTLTGTLVGLAFGQLLVGPLSDAFGRRWPLLAGIAVHMLASVFCVIAPNVAVLGALRVLQGLGAAAAAVVAMAMVRDLFTDNAAARLFSRLMLVVGVAPILAPTVGGLVLNWTSWRGVFVVLTVVAVTISAVSALVLPETLPPAARRSGGVRGTLRDYGRLLTDRVYVGLILVAGLAMAALFAYVSGSSYVFQDGYGMSEQQFALVFAGGAVGLIGATQFNVRLLRRWSPQQIMSAALVAGLVFGLAFLILASTGVGGLIGILIPLWLVLAMVGLAMPNAPALALSRHGEAAGTAAALLGAVQFGVGALAAPLVGVLGVGEVAMAVVVFGGMLSATLVCFLVVQPHRLPAHQPAPAVAVAH</sequence>
<keyword evidence="3" id="KW-0813">Transport</keyword>
<comment type="subcellular location">
    <subcellularLocation>
        <location evidence="1">Cell membrane</location>
        <topology evidence="1">Multi-pass membrane protein</topology>
    </subcellularLocation>
</comment>
<dbReference type="GO" id="GO:0042910">
    <property type="term" value="F:xenobiotic transmembrane transporter activity"/>
    <property type="evidence" value="ECO:0007669"/>
    <property type="project" value="InterPro"/>
</dbReference>
<evidence type="ECO:0000259" key="9">
    <source>
        <dbReference type="PROSITE" id="PS50850"/>
    </source>
</evidence>
<evidence type="ECO:0000313" key="11">
    <source>
        <dbReference type="Proteomes" id="UP000245697"/>
    </source>
</evidence>
<dbReference type="AlphaFoldDB" id="A0A316FBS5"/>
<dbReference type="PROSITE" id="PS00216">
    <property type="entry name" value="SUGAR_TRANSPORT_1"/>
    <property type="match status" value="1"/>
</dbReference>
<feature type="transmembrane region" description="Helical" evidence="8">
    <location>
        <begin position="293"/>
        <end position="311"/>
    </location>
</feature>
<keyword evidence="11" id="KW-1185">Reference proteome</keyword>
<dbReference type="GO" id="GO:0005886">
    <property type="term" value="C:plasma membrane"/>
    <property type="evidence" value="ECO:0007669"/>
    <property type="project" value="UniProtKB-SubCell"/>
</dbReference>
<comment type="similarity">
    <text evidence="2">Belongs to the major facilitator superfamily. Bcr/CmlA family.</text>
</comment>
<dbReference type="CDD" id="cd17320">
    <property type="entry name" value="MFS_MdfA_MDR_like"/>
    <property type="match status" value="1"/>
</dbReference>
<feature type="transmembrane region" description="Helical" evidence="8">
    <location>
        <begin position="20"/>
        <end position="37"/>
    </location>
</feature>
<dbReference type="PANTHER" id="PTHR23502">
    <property type="entry name" value="MAJOR FACILITATOR SUPERFAMILY"/>
    <property type="match status" value="1"/>
</dbReference>
<feature type="transmembrane region" description="Helical" evidence="8">
    <location>
        <begin position="150"/>
        <end position="171"/>
    </location>
</feature>
<feature type="transmembrane region" description="Helical" evidence="8">
    <location>
        <begin position="177"/>
        <end position="196"/>
    </location>
</feature>
<dbReference type="InterPro" id="IPR036259">
    <property type="entry name" value="MFS_trans_sf"/>
</dbReference>
<dbReference type="InterPro" id="IPR004812">
    <property type="entry name" value="Efflux_drug-R_Bcr/CmlA"/>
</dbReference>
<dbReference type="Gene3D" id="1.20.1720.10">
    <property type="entry name" value="Multidrug resistance protein D"/>
    <property type="match status" value="1"/>
</dbReference>
<comment type="caution">
    <text evidence="10">The sequence shown here is derived from an EMBL/GenBank/DDBJ whole genome shotgun (WGS) entry which is preliminary data.</text>
</comment>
<dbReference type="InterPro" id="IPR011701">
    <property type="entry name" value="MFS"/>
</dbReference>
<evidence type="ECO:0000313" key="10">
    <source>
        <dbReference type="EMBL" id="PWK45233.1"/>
    </source>
</evidence>
<dbReference type="FunFam" id="1.20.1720.10:FF:000005">
    <property type="entry name" value="Bcr/CflA family efflux transporter"/>
    <property type="match status" value="1"/>
</dbReference>
<dbReference type="PANTHER" id="PTHR23502:SF132">
    <property type="entry name" value="POLYAMINE TRANSPORTER 2-RELATED"/>
    <property type="match status" value="1"/>
</dbReference>
<evidence type="ECO:0000256" key="2">
    <source>
        <dbReference type="ARBA" id="ARBA00006236"/>
    </source>
</evidence>
<dbReference type="SUPFAM" id="SSF103473">
    <property type="entry name" value="MFS general substrate transporter"/>
    <property type="match status" value="1"/>
</dbReference>
<feature type="transmembrane region" description="Helical" evidence="8">
    <location>
        <begin position="351"/>
        <end position="375"/>
    </location>
</feature>
<gene>
    <name evidence="10" type="ORF">BC793_111207</name>
</gene>
<feature type="transmembrane region" description="Helical" evidence="8">
    <location>
        <begin position="117"/>
        <end position="138"/>
    </location>
</feature>
<dbReference type="EMBL" id="QGGR01000011">
    <property type="protein sequence ID" value="PWK45233.1"/>
    <property type="molecule type" value="Genomic_DNA"/>
</dbReference>
<evidence type="ECO:0000256" key="8">
    <source>
        <dbReference type="SAM" id="Phobius"/>
    </source>
</evidence>
<accession>A0A316FBS5</accession>
<dbReference type="PROSITE" id="PS50850">
    <property type="entry name" value="MFS"/>
    <property type="match status" value="1"/>
</dbReference>
<dbReference type="InterPro" id="IPR005829">
    <property type="entry name" value="Sugar_transporter_CS"/>
</dbReference>
<protein>
    <submittedName>
        <fullName evidence="10">DHA1 family bicyclomycin/chloramphenicol resistance-like MFS transporter</fullName>
    </submittedName>
</protein>
<dbReference type="InterPro" id="IPR020846">
    <property type="entry name" value="MFS_dom"/>
</dbReference>
<keyword evidence="7 8" id="KW-0472">Membrane</keyword>
<dbReference type="Pfam" id="PF07690">
    <property type="entry name" value="MFS_1"/>
    <property type="match status" value="1"/>
</dbReference>
<organism evidence="10 11">
    <name type="scientific">Actinoplanes xinjiangensis</name>
    <dbReference type="NCBI Taxonomy" id="512350"/>
    <lineage>
        <taxon>Bacteria</taxon>
        <taxon>Bacillati</taxon>
        <taxon>Actinomycetota</taxon>
        <taxon>Actinomycetes</taxon>
        <taxon>Micromonosporales</taxon>
        <taxon>Micromonosporaceae</taxon>
        <taxon>Actinoplanes</taxon>
    </lineage>
</organism>
<evidence type="ECO:0000256" key="3">
    <source>
        <dbReference type="ARBA" id="ARBA00022448"/>
    </source>
</evidence>
<dbReference type="RefSeq" id="WP_109596276.1">
    <property type="nucleotide sequence ID" value="NZ_BONA01000060.1"/>
</dbReference>
<evidence type="ECO:0000256" key="5">
    <source>
        <dbReference type="ARBA" id="ARBA00022692"/>
    </source>
</evidence>
<feature type="transmembrane region" description="Helical" evidence="8">
    <location>
        <begin position="89"/>
        <end position="111"/>
    </location>
</feature>
<dbReference type="GO" id="GO:1990961">
    <property type="term" value="P:xenobiotic detoxification by transmembrane export across the plasma membrane"/>
    <property type="evidence" value="ECO:0007669"/>
    <property type="project" value="InterPro"/>
</dbReference>
<feature type="transmembrane region" description="Helical" evidence="8">
    <location>
        <begin position="57"/>
        <end position="77"/>
    </location>
</feature>
<proteinExistence type="inferred from homology"/>